<evidence type="ECO:0000256" key="1">
    <source>
        <dbReference type="ARBA" id="ARBA00022737"/>
    </source>
</evidence>
<gene>
    <name evidence="4" type="ORF">C8A01DRAFT_20796</name>
</gene>
<protein>
    <submittedName>
        <fullName evidence="4">Ankyrin repeat-containing domain protein</fullName>
    </submittedName>
</protein>
<dbReference type="InterPro" id="IPR050745">
    <property type="entry name" value="Multifunctional_regulatory"/>
</dbReference>
<reference evidence="5" key="1">
    <citation type="journal article" date="2023" name="Mol. Phylogenet. Evol.">
        <title>Genome-scale phylogeny and comparative genomics of the fungal order Sordariales.</title>
        <authorList>
            <person name="Hensen N."/>
            <person name="Bonometti L."/>
            <person name="Westerberg I."/>
            <person name="Brannstrom I.O."/>
            <person name="Guillou S."/>
            <person name="Cros-Aarteil S."/>
            <person name="Calhoun S."/>
            <person name="Haridas S."/>
            <person name="Kuo A."/>
            <person name="Mondo S."/>
            <person name="Pangilinan J."/>
            <person name="Riley R."/>
            <person name="LaButti K."/>
            <person name="Andreopoulos B."/>
            <person name="Lipzen A."/>
            <person name="Chen C."/>
            <person name="Yan M."/>
            <person name="Daum C."/>
            <person name="Ng V."/>
            <person name="Clum A."/>
            <person name="Steindorff A."/>
            <person name="Ohm R.A."/>
            <person name="Martin F."/>
            <person name="Silar P."/>
            <person name="Natvig D.O."/>
            <person name="Lalanne C."/>
            <person name="Gautier V."/>
            <person name="Ament-Velasquez S.L."/>
            <person name="Kruys A."/>
            <person name="Hutchinson M.I."/>
            <person name="Powell A.J."/>
            <person name="Barry K."/>
            <person name="Miller A.N."/>
            <person name="Grigoriev I.V."/>
            <person name="Debuchy R."/>
            <person name="Gladieux P."/>
            <person name="Hiltunen Thoren M."/>
            <person name="Johannesson H."/>
        </authorList>
    </citation>
    <scope>NUCLEOTIDE SEQUENCE [LARGE SCALE GENOMIC DNA]</scope>
    <source>
        <strain evidence="5">CBS 284.82</strain>
    </source>
</reference>
<accession>A0AAN6P7A8</accession>
<feature type="repeat" description="ANK" evidence="3">
    <location>
        <begin position="5"/>
        <end position="37"/>
    </location>
</feature>
<dbReference type="InterPro" id="IPR002110">
    <property type="entry name" value="Ankyrin_rpt"/>
</dbReference>
<keyword evidence="2 3" id="KW-0040">ANK repeat</keyword>
<dbReference type="Gene3D" id="1.25.40.20">
    <property type="entry name" value="Ankyrin repeat-containing domain"/>
    <property type="match status" value="1"/>
</dbReference>
<dbReference type="SUPFAM" id="SSF48403">
    <property type="entry name" value="Ankyrin repeat"/>
    <property type="match status" value="1"/>
</dbReference>
<sequence length="147" mass="15457">MSGNKWQSPLHMAAQKGHNGIVCLLLEQDVDCNEGDSEGLTPLMHAVIGGFQDVAGSLLARGARVGATDGQDRSALHWAVVHRREALLRLLLEHWAGDGGGDERGVVDGYDADGKTPLHAAIEAGFEAGVHVLLEFGADVKSRAGVS</sequence>
<evidence type="ECO:0000313" key="5">
    <source>
        <dbReference type="Proteomes" id="UP001303115"/>
    </source>
</evidence>
<dbReference type="PROSITE" id="PS50297">
    <property type="entry name" value="ANK_REP_REGION"/>
    <property type="match status" value="3"/>
</dbReference>
<dbReference type="AlphaFoldDB" id="A0AAN6P7A8"/>
<dbReference type="InterPro" id="IPR036770">
    <property type="entry name" value="Ankyrin_rpt-contain_sf"/>
</dbReference>
<organism evidence="4 5">
    <name type="scientific">Parachaetomium inaequale</name>
    <dbReference type="NCBI Taxonomy" id="2588326"/>
    <lineage>
        <taxon>Eukaryota</taxon>
        <taxon>Fungi</taxon>
        <taxon>Dikarya</taxon>
        <taxon>Ascomycota</taxon>
        <taxon>Pezizomycotina</taxon>
        <taxon>Sordariomycetes</taxon>
        <taxon>Sordariomycetidae</taxon>
        <taxon>Sordariales</taxon>
        <taxon>Chaetomiaceae</taxon>
        <taxon>Parachaetomium</taxon>
    </lineage>
</organism>
<keyword evidence="1" id="KW-0677">Repeat</keyword>
<feature type="repeat" description="ANK" evidence="3">
    <location>
        <begin position="38"/>
        <end position="70"/>
    </location>
</feature>
<dbReference type="Proteomes" id="UP001303115">
    <property type="component" value="Unassembled WGS sequence"/>
</dbReference>
<dbReference type="Pfam" id="PF00023">
    <property type="entry name" value="Ank"/>
    <property type="match status" value="1"/>
</dbReference>
<feature type="repeat" description="ANK" evidence="3">
    <location>
        <begin position="113"/>
        <end position="145"/>
    </location>
</feature>
<dbReference type="SMART" id="SM00248">
    <property type="entry name" value="ANK"/>
    <property type="match status" value="4"/>
</dbReference>
<dbReference type="EMBL" id="MU854650">
    <property type="protein sequence ID" value="KAK4032090.1"/>
    <property type="molecule type" value="Genomic_DNA"/>
</dbReference>
<dbReference type="PANTHER" id="PTHR24189">
    <property type="entry name" value="MYOTROPHIN"/>
    <property type="match status" value="1"/>
</dbReference>
<name>A0AAN6P7A8_9PEZI</name>
<comment type="caution">
    <text evidence="4">The sequence shown here is derived from an EMBL/GenBank/DDBJ whole genome shotgun (WGS) entry which is preliminary data.</text>
</comment>
<dbReference type="PANTHER" id="PTHR24189:SF50">
    <property type="entry name" value="ANKYRIN REPEAT AND SOCS BOX PROTEIN 2"/>
    <property type="match status" value="1"/>
</dbReference>
<evidence type="ECO:0000313" key="4">
    <source>
        <dbReference type="EMBL" id="KAK4032090.1"/>
    </source>
</evidence>
<evidence type="ECO:0000256" key="3">
    <source>
        <dbReference type="PROSITE-ProRule" id="PRU00023"/>
    </source>
</evidence>
<dbReference type="Pfam" id="PF12796">
    <property type="entry name" value="Ank_2"/>
    <property type="match status" value="1"/>
</dbReference>
<dbReference type="PROSITE" id="PS50088">
    <property type="entry name" value="ANK_REPEAT"/>
    <property type="match status" value="3"/>
</dbReference>
<proteinExistence type="predicted"/>
<evidence type="ECO:0000256" key="2">
    <source>
        <dbReference type="ARBA" id="ARBA00023043"/>
    </source>
</evidence>
<keyword evidence="5" id="KW-1185">Reference proteome</keyword>